<accession>A0AAE1KL97</accession>
<keyword evidence="2" id="KW-1185">Reference proteome</keyword>
<proteinExistence type="predicted"/>
<sequence>MNVLSDERQILEAEQYIADVECDVKICLSIIYKQDKPKDSENKVKVKVKALEPPKFTGELRDYPSFKDDFTRIIEEDNGKDPFALKQCLCGDALKCITGCENDYDEMFMRLDEQYGNPRKVVDVVIGELKALKPLNVGVNKEFIKMVRKVEQCWLDLKRVKLESEINTAHVVSMVERILPYIAEKRMGYDVR</sequence>
<reference evidence="1" key="1">
    <citation type="submission" date="2023-10" db="EMBL/GenBank/DDBJ databases">
        <title>Genome assemblies of two species of porcelain crab, Petrolisthes cinctipes and Petrolisthes manimaculis (Anomura: Porcellanidae).</title>
        <authorList>
            <person name="Angst P."/>
        </authorList>
    </citation>
    <scope>NUCLEOTIDE SEQUENCE</scope>
    <source>
        <strain evidence="1">PB745_01</strain>
        <tissue evidence="1">Gill</tissue>
    </source>
</reference>
<dbReference type="EMBL" id="JAWQEG010001821">
    <property type="protein sequence ID" value="KAK3876444.1"/>
    <property type="molecule type" value="Genomic_DNA"/>
</dbReference>
<dbReference type="Pfam" id="PF03564">
    <property type="entry name" value="DUF1759"/>
    <property type="match status" value="1"/>
</dbReference>
<evidence type="ECO:0000313" key="1">
    <source>
        <dbReference type="EMBL" id="KAK3876444.1"/>
    </source>
</evidence>
<name>A0AAE1KL97_PETCI</name>
<comment type="caution">
    <text evidence="1">The sequence shown here is derived from an EMBL/GenBank/DDBJ whole genome shotgun (WGS) entry which is preliminary data.</text>
</comment>
<protein>
    <submittedName>
        <fullName evidence="1">Uncharacterized protein</fullName>
    </submittedName>
</protein>
<dbReference type="InterPro" id="IPR005312">
    <property type="entry name" value="DUF1759"/>
</dbReference>
<dbReference type="Proteomes" id="UP001286313">
    <property type="component" value="Unassembled WGS sequence"/>
</dbReference>
<dbReference type="AlphaFoldDB" id="A0AAE1KL97"/>
<evidence type="ECO:0000313" key="2">
    <source>
        <dbReference type="Proteomes" id="UP001286313"/>
    </source>
</evidence>
<organism evidence="1 2">
    <name type="scientific">Petrolisthes cinctipes</name>
    <name type="common">Flat porcelain crab</name>
    <dbReference type="NCBI Taxonomy" id="88211"/>
    <lineage>
        <taxon>Eukaryota</taxon>
        <taxon>Metazoa</taxon>
        <taxon>Ecdysozoa</taxon>
        <taxon>Arthropoda</taxon>
        <taxon>Crustacea</taxon>
        <taxon>Multicrustacea</taxon>
        <taxon>Malacostraca</taxon>
        <taxon>Eumalacostraca</taxon>
        <taxon>Eucarida</taxon>
        <taxon>Decapoda</taxon>
        <taxon>Pleocyemata</taxon>
        <taxon>Anomura</taxon>
        <taxon>Galatheoidea</taxon>
        <taxon>Porcellanidae</taxon>
        <taxon>Petrolisthes</taxon>
    </lineage>
</organism>
<gene>
    <name evidence="1" type="ORF">Pcinc_018775</name>
</gene>